<evidence type="ECO:0000256" key="1">
    <source>
        <dbReference type="ARBA" id="ARBA00004651"/>
    </source>
</evidence>
<reference evidence="8 9" key="1">
    <citation type="submission" date="2013-12" db="EMBL/GenBank/DDBJ databases">
        <authorList>
            <consortium name="DOE Joint Genome Institute"/>
            <person name="Muyzer G."/>
            <person name="Huntemann M."/>
            <person name="Han J."/>
            <person name="Chen A."/>
            <person name="Kyrpides N."/>
            <person name="Mavromatis K."/>
            <person name="Markowitz V."/>
            <person name="Palaniappan K."/>
            <person name="Ivanova N."/>
            <person name="Schaumberg A."/>
            <person name="Pati A."/>
            <person name="Liolios K."/>
            <person name="Nordberg H.P."/>
            <person name="Cantor M.N."/>
            <person name="Hua S.X."/>
            <person name="Woyke T."/>
        </authorList>
    </citation>
    <scope>NUCLEOTIDE SEQUENCE [LARGE SCALE GENOMIC DNA]</scope>
    <source>
        <strain evidence="8 9">ARh 1</strain>
    </source>
</reference>
<organism evidence="8 9">
    <name type="scientific">Thioalkalivibrio paradoxus ARh 1</name>
    <dbReference type="NCBI Taxonomy" id="713585"/>
    <lineage>
        <taxon>Bacteria</taxon>
        <taxon>Pseudomonadati</taxon>
        <taxon>Pseudomonadota</taxon>
        <taxon>Gammaproteobacteria</taxon>
        <taxon>Chromatiales</taxon>
        <taxon>Ectothiorhodospiraceae</taxon>
        <taxon>Thioalkalivibrio</taxon>
    </lineage>
</organism>
<dbReference type="InterPro" id="IPR002758">
    <property type="entry name" value="Cation_antiport_E"/>
</dbReference>
<evidence type="ECO:0000313" key="8">
    <source>
        <dbReference type="EMBL" id="AHE97589.1"/>
    </source>
</evidence>
<dbReference type="STRING" id="713585.THITH_04150"/>
<dbReference type="Proteomes" id="UP000005289">
    <property type="component" value="Chromosome"/>
</dbReference>
<evidence type="ECO:0000256" key="4">
    <source>
        <dbReference type="ARBA" id="ARBA00022692"/>
    </source>
</evidence>
<dbReference type="GO" id="GO:0005886">
    <property type="term" value="C:plasma membrane"/>
    <property type="evidence" value="ECO:0007669"/>
    <property type="project" value="UniProtKB-SubCell"/>
</dbReference>
<accession>W0DG12</accession>
<proteinExistence type="inferred from homology"/>
<keyword evidence="4 7" id="KW-0812">Transmembrane</keyword>
<dbReference type="EMBL" id="CP007029">
    <property type="protein sequence ID" value="AHE97589.1"/>
    <property type="molecule type" value="Genomic_DNA"/>
</dbReference>
<dbReference type="KEGG" id="tti:THITH_04150"/>
<dbReference type="AlphaFoldDB" id="W0DG12"/>
<evidence type="ECO:0000256" key="6">
    <source>
        <dbReference type="ARBA" id="ARBA00023136"/>
    </source>
</evidence>
<dbReference type="HOGENOM" id="CLU_086615_1_0_6"/>
<protein>
    <submittedName>
        <fullName evidence="8">Cation transporter</fullName>
    </submittedName>
</protein>
<evidence type="ECO:0000256" key="2">
    <source>
        <dbReference type="ARBA" id="ARBA00006228"/>
    </source>
</evidence>
<keyword evidence="3" id="KW-1003">Cell membrane</keyword>
<name>W0DG12_9GAMM</name>
<dbReference type="PANTHER" id="PTHR34584">
    <property type="entry name" value="NA(+)/H(+) ANTIPORTER SUBUNIT E1"/>
    <property type="match status" value="1"/>
</dbReference>
<sequence length="142" mass="16118">MWWIITGGEGGWLWGLPAVIAAALFNPFPSTERWRWHLRGALRFVPVFAWLSLRSALDVAYRAIHPRRPLTPALLDFIWHIEGAHARVFLANLINLMPGTLCVRITERGMTVHILGDPARTLEGLVRLETVVGRMFLAVEEE</sequence>
<gene>
    <name evidence="8" type="ORF">THITH_04150</name>
</gene>
<comment type="similarity">
    <text evidence="2">Belongs to the CPA3 antiporters (TC 2.A.63) subunit E family.</text>
</comment>
<dbReference type="Pfam" id="PF01899">
    <property type="entry name" value="MNHE"/>
    <property type="match status" value="1"/>
</dbReference>
<dbReference type="GO" id="GO:0008324">
    <property type="term" value="F:monoatomic cation transmembrane transporter activity"/>
    <property type="evidence" value="ECO:0007669"/>
    <property type="project" value="InterPro"/>
</dbReference>
<comment type="subcellular location">
    <subcellularLocation>
        <location evidence="1">Cell membrane</location>
        <topology evidence="1">Multi-pass membrane protein</topology>
    </subcellularLocation>
</comment>
<keyword evidence="5 7" id="KW-1133">Transmembrane helix</keyword>
<keyword evidence="9" id="KW-1185">Reference proteome</keyword>
<keyword evidence="6 7" id="KW-0472">Membrane</keyword>
<feature type="transmembrane region" description="Helical" evidence="7">
    <location>
        <begin position="12"/>
        <end position="29"/>
    </location>
</feature>
<dbReference type="PANTHER" id="PTHR34584:SF1">
    <property type="entry name" value="NA(+)_H(+) ANTIPORTER SUBUNIT E1"/>
    <property type="match status" value="1"/>
</dbReference>
<evidence type="ECO:0000256" key="5">
    <source>
        <dbReference type="ARBA" id="ARBA00022989"/>
    </source>
</evidence>
<evidence type="ECO:0000256" key="3">
    <source>
        <dbReference type="ARBA" id="ARBA00022475"/>
    </source>
</evidence>
<evidence type="ECO:0000256" key="7">
    <source>
        <dbReference type="SAM" id="Phobius"/>
    </source>
</evidence>
<evidence type="ECO:0000313" key="9">
    <source>
        <dbReference type="Proteomes" id="UP000005289"/>
    </source>
</evidence>